<dbReference type="Gene3D" id="2.40.170.20">
    <property type="entry name" value="TonB-dependent receptor, beta-barrel domain"/>
    <property type="match status" value="1"/>
</dbReference>
<dbReference type="Pfam" id="PF00593">
    <property type="entry name" value="TonB_dep_Rec_b-barrel"/>
    <property type="match status" value="1"/>
</dbReference>
<evidence type="ECO:0000313" key="15">
    <source>
        <dbReference type="Proteomes" id="UP000009011"/>
    </source>
</evidence>
<dbReference type="GO" id="GO:0009279">
    <property type="term" value="C:cell outer membrane"/>
    <property type="evidence" value="ECO:0007669"/>
    <property type="project" value="UniProtKB-SubCell"/>
</dbReference>
<dbReference type="KEGG" id="mro:MROS_0497"/>
<dbReference type="GO" id="GO:0044718">
    <property type="term" value="P:siderophore transmembrane transport"/>
    <property type="evidence" value="ECO:0007669"/>
    <property type="project" value="TreeGrafter"/>
</dbReference>
<dbReference type="Proteomes" id="UP000009011">
    <property type="component" value="Chromosome"/>
</dbReference>
<dbReference type="InterPro" id="IPR012910">
    <property type="entry name" value="Plug_dom"/>
</dbReference>
<dbReference type="EMBL" id="CP003557">
    <property type="protein sequence ID" value="AFN73740.1"/>
    <property type="molecule type" value="Genomic_DNA"/>
</dbReference>
<feature type="domain" description="TonB-dependent receptor plug" evidence="13">
    <location>
        <begin position="116"/>
        <end position="221"/>
    </location>
</feature>
<dbReference type="SUPFAM" id="SSF49464">
    <property type="entry name" value="Carboxypeptidase regulatory domain-like"/>
    <property type="match status" value="1"/>
</dbReference>
<protein>
    <submittedName>
        <fullName evidence="14">TonB-dependent receptor plug</fullName>
    </submittedName>
</protein>
<sequence>MHRFLLILFISYNILVAQKGVITGRIIEEDSQPVVGANIIITGTSFGAASDDKGRYEIRGVPYGQYTLEVSCVGYEKVSKKITIDKEISQINFILRESAVETEQILVTASKFEQRKEDLSVSAFVIKPDLISHKNYIAFDEILRDIPGVQVNLEQVSIRGSSGYSKGVGARVLVAINGIPLYGGDNGDIVWELIPISDIERVEVIKGPASSLYGTSAIGGVINIITKEAAQIPVTYIKSYAGFYDNPSYDIWKWNDNLRTFYGTEISHSSSIGSVGYTLSLKKFDNMSYRQNDYRKNYLGYFKINKTIDANRSILLFGDYLYMDRGNFLYWKDSRNALVPKDEDNGNTVKSNRFFSGFVYNNRFSDNLNSTFKLSYYYTRFDGYGIEVTTSIANLYRAEAIFNYSTKGNFNHTGGIEISGSTVKSNIFSNTKFGGGALYFQTEYRGVKNLIATLGLRYDYIKLDTIQGKNAITPRFGLNYKITRNLILRASAGAGFRAPTPAEVFTTAGIAGGIDVEQNPDLKSETSFSFESGLIYSPSEHLNFDATFYQTDYNNFIEPNLTKTGDIKFINLTKARIQGAEILCAWAAVPSTFNLTFAYNYMWARDVEKNRPMKYRPRNTVNLQIGFTKQPFELNADFRYSSKVEEIDFELTEPPLALIKDGYKRVPVYVIDLAGGVNFVFSNIAAKLKLSVKNLLNYNYVEFIGNLAPIRNYSLSAEIYF</sequence>
<keyword evidence="9 10" id="KW-0998">Cell outer membrane</keyword>
<keyword evidence="2 10" id="KW-0813">Transport</keyword>
<keyword evidence="5" id="KW-0732">Signal</keyword>
<dbReference type="Pfam" id="PF13715">
    <property type="entry name" value="CarbopepD_reg_2"/>
    <property type="match status" value="1"/>
</dbReference>
<dbReference type="Gene3D" id="2.170.130.10">
    <property type="entry name" value="TonB-dependent receptor, plug domain"/>
    <property type="match status" value="1"/>
</dbReference>
<evidence type="ECO:0000313" key="14">
    <source>
        <dbReference type="EMBL" id="AFN73740.1"/>
    </source>
</evidence>
<evidence type="ECO:0000256" key="8">
    <source>
        <dbReference type="ARBA" id="ARBA00023170"/>
    </source>
</evidence>
<evidence type="ECO:0000256" key="11">
    <source>
        <dbReference type="RuleBase" id="RU003357"/>
    </source>
</evidence>
<keyword evidence="8 14" id="KW-0675">Receptor</keyword>
<comment type="subcellular location">
    <subcellularLocation>
        <location evidence="1 10">Cell outer membrane</location>
        <topology evidence="1 10">Multi-pass membrane protein</topology>
    </subcellularLocation>
</comment>
<evidence type="ECO:0000259" key="12">
    <source>
        <dbReference type="Pfam" id="PF00593"/>
    </source>
</evidence>
<dbReference type="OrthoDB" id="9760333at2"/>
<dbReference type="PROSITE" id="PS52016">
    <property type="entry name" value="TONB_DEPENDENT_REC_3"/>
    <property type="match status" value="1"/>
</dbReference>
<dbReference type="InterPro" id="IPR036942">
    <property type="entry name" value="Beta-barrel_TonB_sf"/>
</dbReference>
<keyword evidence="3 10" id="KW-1134">Transmembrane beta strand</keyword>
<dbReference type="GO" id="GO:0015344">
    <property type="term" value="F:siderophore uptake transmembrane transporter activity"/>
    <property type="evidence" value="ECO:0007669"/>
    <property type="project" value="TreeGrafter"/>
</dbReference>
<dbReference type="AlphaFoldDB" id="I6Z3L5"/>
<organism evidence="14 15">
    <name type="scientific">Melioribacter roseus (strain DSM 23840 / JCM 17771 / VKM B-2668 / P3M-2)</name>
    <dbReference type="NCBI Taxonomy" id="1191523"/>
    <lineage>
        <taxon>Bacteria</taxon>
        <taxon>Pseudomonadati</taxon>
        <taxon>Ignavibacteriota</taxon>
        <taxon>Ignavibacteria</taxon>
        <taxon>Ignavibacteriales</taxon>
        <taxon>Melioribacteraceae</taxon>
        <taxon>Melioribacter</taxon>
    </lineage>
</organism>
<evidence type="ECO:0000256" key="10">
    <source>
        <dbReference type="PROSITE-ProRule" id="PRU01360"/>
    </source>
</evidence>
<gene>
    <name evidence="14" type="ordered locus">MROS_0497</name>
</gene>
<dbReference type="InterPro" id="IPR000531">
    <property type="entry name" value="Beta-barrel_TonB"/>
</dbReference>
<evidence type="ECO:0000256" key="2">
    <source>
        <dbReference type="ARBA" id="ARBA00022448"/>
    </source>
</evidence>
<dbReference type="InterPro" id="IPR008969">
    <property type="entry name" value="CarboxyPept-like_regulatory"/>
</dbReference>
<proteinExistence type="inferred from homology"/>
<dbReference type="Pfam" id="PF07715">
    <property type="entry name" value="Plug"/>
    <property type="match status" value="1"/>
</dbReference>
<dbReference type="InterPro" id="IPR039426">
    <property type="entry name" value="TonB-dep_rcpt-like"/>
</dbReference>
<evidence type="ECO:0000256" key="6">
    <source>
        <dbReference type="ARBA" id="ARBA00023077"/>
    </source>
</evidence>
<comment type="similarity">
    <text evidence="10 11">Belongs to the TonB-dependent receptor family.</text>
</comment>
<evidence type="ECO:0000256" key="5">
    <source>
        <dbReference type="ARBA" id="ARBA00022729"/>
    </source>
</evidence>
<dbReference type="RefSeq" id="WP_014855177.1">
    <property type="nucleotide sequence ID" value="NC_018178.1"/>
</dbReference>
<dbReference type="eggNOG" id="COG4771">
    <property type="taxonomic scope" value="Bacteria"/>
</dbReference>
<dbReference type="CDD" id="cd01347">
    <property type="entry name" value="ligand_gated_channel"/>
    <property type="match status" value="1"/>
</dbReference>
<evidence type="ECO:0000256" key="3">
    <source>
        <dbReference type="ARBA" id="ARBA00022452"/>
    </source>
</evidence>
<keyword evidence="4 10" id="KW-0812">Transmembrane</keyword>
<keyword evidence="6 11" id="KW-0798">TonB box</keyword>
<accession>I6Z3L5</accession>
<dbReference type="Gene3D" id="2.60.40.1120">
    <property type="entry name" value="Carboxypeptidase-like, regulatory domain"/>
    <property type="match status" value="1"/>
</dbReference>
<evidence type="ECO:0000256" key="9">
    <source>
        <dbReference type="ARBA" id="ARBA00023237"/>
    </source>
</evidence>
<dbReference type="InterPro" id="IPR037066">
    <property type="entry name" value="Plug_dom_sf"/>
</dbReference>
<name>I6Z3L5_MELRP</name>
<dbReference type="PANTHER" id="PTHR30069:SF29">
    <property type="entry name" value="HEMOGLOBIN AND HEMOGLOBIN-HAPTOGLOBIN-BINDING PROTEIN 1-RELATED"/>
    <property type="match status" value="1"/>
</dbReference>
<feature type="domain" description="TonB-dependent receptor-like beta-barrel" evidence="12">
    <location>
        <begin position="257"/>
        <end position="695"/>
    </location>
</feature>
<dbReference type="HOGENOM" id="CLU_008287_18_3_10"/>
<dbReference type="STRING" id="1191523.MROS_0497"/>
<dbReference type="SUPFAM" id="SSF56935">
    <property type="entry name" value="Porins"/>
    <property type="match status" value="1"/>
</dbReference>
<reference evidence="14 15" key="1">
    <citation type="journal article" date="2013" name="PLoS ONE">
        <title>Genomic analysis of Melioribacter roseus, facultatively anaerobic organotrophic bacterium representing a novel deep lineage within Bacteriodetes/Chlorobi group.</title>
        <authorList>
            <person name="Kadnikov V.V."/>
            <person name="Mardanov A.V."/>
            <person name="Podosokorskaya O.A."/>
            <person name="Gavrilov S.N."/>
            <person name="Kublanov I.V."/>
            <person name="Beletsky A.V."/>
            <person name="Bonch-Osmolovskaya E.A."/>
            <person name="Ravin N.V."/>
        </authorList>
    </citation>
    <scope>NUCLEOTIDE SEQUENCE [LARGE SCALE GENOMIC DNA]</scope>
    <source>
        <strain evidence="15">JCM 17771 / P3M-2</strain>
    </source>
</reference>
<evidence type="ECO:0000256" key="7">
    <source>
        <dbReference type="ARBA" id="ARBA00023136"/>
    </source>
</evidence>
<dbReference type="PANTHER" id="PTHR30069">
    <property type="entry name" value="TONB-DEPENDENT OUTER MEMBRANE RECEPTOR"/>
    <property type="match status" value="1"/>
</dbReference>
<keyword evidence="7 10" id="KW-0472">Membrane</keyword>
<evidence type="ECO:0000259" key="13">
    <source>
        <dbReference type="Pfam" id="PF07715"/>
    </source>
</evidence>
<evidence type="ECO:0000256" key="4">
    <source>
        <dbReference type="ARBA" id="ARBA00022692"/>
    </source>
</evidence>
<evidence type="ECO:0000256" key="1">
    <source>
        <dbReference type="ARBA" id="ARBA00004571"/>
    </source>
</evidence>
<keyword evidence="15" id="KW-1185">Reference proteome</keyword>